<name>A0AA36I3X0_9DINO</name>
<dbReference type="AlphaFoldDB" id="A0AA36I3X0"/>
<evidence type="ECO:0000313" key="2">
    <source>
        <dbReference type="Proteomes" id="UP001178507"/>
    </source>
</evidence>
<protein>
    <recommendedName>
        <fullName evidence="3">SHOCT domain-containing protein</fullName>
    </recommendedName>
</protein>
<reference evidence="1" key="1">
    <citation type="submission" date="2023-08" db="EMBL/GenBank/DDBJ databases">
        <authorList>
            <person name="Chen Y."/>
            <person name="Shah S."/>
            <person name="Dougan E. K."/>
            <person name="Thang M."/>
            <person name="Chan C."/>
        </authorList>
    </citation>
    <scope>NUCLEOTIDE SEQUENCE</scope>
</reference>
<proteinExistence type="predicted"/>
<dbReference type="Proteomes" id="UP001178507">
    <property type="component" value="Unassembled WGS sequence"/>
</dbReference>
<sequence>MTAAEASALKEDRFYTSDVLARLEPLPDFLQKKEQWLAAAVAQLALRGCGREEISYLVNLPEEVLNEDLEGQEGTCLLDLDFLPIGAGCLIQGSVSAAHLNGLSCCLLRPLRETHALVAAEGTDLGEGTGVPVLLARKNLIFQKKAATFSPEEEVPDPAQLLGATALPEDLCNEEARRWLGGLVGRLLLRSCGREEIGFLLSLPSRGKEVSFGAPALPSSVAAEHLGMMLQDLAFCPVGAMVRVEGSKSMERLNGLQGALSESCPSYATHAKLSLPGEGEILIHRKNLRLVAYGGLKTVLKEPRTAAPGPGCAWFSCCSASFAQKQSIKAPASLADDLRHLAELKTAGALSDGEFQAAKRKLLS</sequence>
<keyword evidence="2" id="KW-1185">Reference proteome</keyword>
<gene>
    <name evidence="1" type="ORF">EVOR1521_LOCUS8473</name>
</gene>
<comment type="caution">
    <text evidence="1">The sequence shown here is derived from an EMBL/GenBank/DDBJ whole genome shotgun (WGS) entry which is preliminary data.</text>
</comment>
<evidence type="ECO:0000313" key="1">
    <source>
        <dbReference type="EMBL" id="CAJ1380562.1"/>
    </source>
</evidence>
<dbReference type="EMBL" id="CAUJNA010000724">
    <property type="protein sequence ID" value="CAJ1380562.1"/>
    <property type="molecule type" value="Genomic_DNA"/>
</dbReference>
<accession>A0AA36I3X0</accession>
<evidence type="ECO:0008006" key="3">
    <source>
        <dbReference type="Google" id="ProtNLM"/>
    </source>
</evidence>
<organism evidence="1 2">
    <name type="scientific">Effrenium voratum</name>
    <dbReference type="NCBI Taxonomy" id="2562239"/>
    <lineage>
        <taxon>Eukaryota</taxon>
        <taxon>Sar</taxon>
        <taxon>Alveolata</taxon>
        <taxon>Dinophyceae</taxon>
        <taxon>Suessiales</taxon>
        <taxon>Symbiodiniaceae</taxon>
        <taxon>Effrenium</taxon>
    </lineage>
</organism>